<feature type="region of interest" description="Disordered" evidence="1">
    <location>
        <begin position="41"/>
        <end position="218"/>
    </location>
</feature>
<accession>W4K7A2</accession>
<evidence type="ECO:0000313" key="2">
    <source>
        <dbReference type="EMBL" id="ETW81215.1"/>
    </source>
</evidence>
<gene>
    <name evidence="2" type="ORF">HETIRDRAFT_410279</name>
</gene>
<dbReference type="RefSeq" id="XP_009547876.1">
    <property type="nucleotide sequence ID" value="XM_009549581.1"/>
</dbReference>
<dbReference type="HOGENOM" id="CLU_1004948_0_0_1"/>
<sequence length="277" mass="28680">MKGVILTETGEPLATPTPAELAKWFVESPKGGLGFAQIFDFDKDEEGEDEGDRTLRSPSKFDRAKSLPVVGMGSTLASQMPAPQDEKNQAPAARVRRTSMIRASTSHPKLSESRQSAASTSSSSSSASSSSSVARAPTPSVPLTTATLSAGRPQTSRSASTPAAPPVYDFTDEDNLPSPFLKRIDRERMAATAAASIAPSNRTKSAPAAPVRAKRPSGGNLLRAVAAANSIASATVSRTASSGGALGTLRSASGGSTLSRPPIRRTGDDARKMLART</sequence>
<feature type="compositionally biased region" description="Low complexity" evidence="1">
    <location>
        <begin position="113"/>
        <end position="138"/>
    </location>
</feature>
<dbReference type="eggNOG" id="KOG0591">
    <property type="taxonomic scope" value="Eukaryota"/>
</dbReference>
<evidence type="ECO:0000313" key="3">
    <source>
        <dbReference type="Proteomes" id="UP000030671"/>
    </source>
</evidence>
<proteinExistence type="predicted"/>
<name>W4K7A2_HETIT</name>
<protein>
    <submittedName>
        <fullName evidence="2">Uncharacterized protein</fullName>
    </submittedName>
</protein>
<keyword evidence="3" id="KW-1185">Reference proteome</keyword>
<dbReference type="STRING" id="747525.W4K7A2"/>
<dbReference type="OrthoDB" id="3071104at2759"/>
<dbReference type="InParanoid" id="W4K7A2"/>
<reference evidence="2 3" key="1">
    <citation type="journal article" date="2012" name="New Phytol.">
        <title>Insight into trade-off between wood decay and parasitism from the genome of a fungal forest pathogen.</title>
        <authorList>
            <person name="Olson A."/>
            <person name="Aerts A."/>
            <person name="Asiegbu F."/>
            <person name="Belbahri L."/>
            <person name="Bouzid O."/>
            <person name="Broberg A."/>
            <person name="Canback B."/>
            <person name="Coutinho P.M."/>
            <person name="Cullen D."/>
            <person name="Dalman K."/>
            <person name="Deflorio G."/>
            <person name="van Diepen L.T."/>
            <person name="Dunand C."/>
            <person name="Duplessis S."/>
            <person name="Durling M."/>
            <person name="Gonthier P."/>
            <person name="Grimwood J."/>
            <person name="Fossdal C.G."/>
            <person name="Hansson D."/>
            <person name="Henrissat B."/>
            <person name="Hietala A."/>
            <person name="Himmelstrand K."/>
            <person name="Hoffmeister D."/>
            <person name="Hogberg N."/>
            <person name="James T.Y."/>
            <person name="Karlsson M."/>
            <person name="Kohler A."/>
            <person name="Kues U."/>
            <person name="Lee Y.H."/>
            <person name="Lin Y.C."/>
            <person name="Lind M."/>
            <person name="Lindquist E."/>
            <person name="Lombard V."/>
            <person name="Lucas S."/>
            <person name="Lunden K."/>
            <person name="Morin E."/>
            <person name="Murat C."/>
            <person name="Park J."/>
            <person name="Raffaello T."/>
            <person name="Rouze P."/>
            <person name="Salamov A."/>
            <person name="Schmutz J."/>
            <person name="Solheim H."/>
            <person name="Stahlberg J."/>
            <person name="Velez H."/>
            <person name="de Vries R.P."/>
            <person name="Wiebenga A."/>
            <person name="Woodward S."/>
            <person name="Yakovlev I."/>
            <person name="Garbelotto M."/>
            <person name="Martin F."/>
            <person name="Grigoriev I.V."/>
            <person name="Stenlid J."/>
        </authorList>
    </citation>
    <scope>NUCLEOTIDE SEQUENCE [LARGE SCALE GENOMIC DNA]</scope>
    <source>
        <strain evidence="2 3">TC 32-1</strain>
    </source>
</reference>
<dbReference type="EMBL" id="KI925459">
    <property type="protein sequence ID" value="ETW81215.1"/>
    <property type="molecule type" value="Genomic_DNA"/>
</dbReference>
<feature type="compositionally biased region" description="Polar residues" evidence="1">
    <location>
        <begin position="250"/>
        <end position="259"/>
    </location>
</feature>
<feature type="region of interest" description="Disordered" evidence="1">
    <location>
        <begin position="232"/>
        <end position="277"/>
    </location>
</feature>
<feature type="compositionally biased region" description="Basic and acidic residues" evidence="1">
    <location>
        <begin position="265"/>
        <end position="277"/>
    </location>
</feature>
<feature type="compositionally biased region" description="Polar residues" evidence="1">
    <location>
        <begin position="142"/>
        <end position="161"/>
    </location>
</feature>
<dbReference type="GeneID" id="20672849"/>
<dbReference type="AlphaFoldDB" id="W4K7A2"/>
<feature type="compositionally biased region" description="Acidic residues" evidence="1">
    <location>
        <begin position="42"/>
        <end position="51"/>
    </location>
</feature>
<organism evidence="2 3">
    <name type="scientific">Heterobasidion irregulare (strain TC 32-1)</name>
    <dbReference type="NCBI Taxonomy" id="747525"/>
    <lineage>
        <taxon>Eukaryota</taxon>
        <taxon>Fungi</taxon>
        <taxon>Dikarya</taxon>
        <taxon>Basidiomycota</taxon>
        <taxon>Agaricomycotina</taxon>
        <taxon>Agaricomycetes</taxon>
        <taxon>Russulales</taxon>
        <taxon>Bondarzewiaceae</taxon>
        <taxon>Heterobasidion</taxon>
        <taxon>Heterobasidion annosum species complex</taxon>
    </lineage>
</organism>
<evidence type="ECO:0000256" key="1">
    <source>
        <dbReference type="SAM" id="MobiDB-lite"/>
    </source>
</evidence>
<feature type="compositionally biased region" description="Basic and acidic residues" evidence="1">
    <location>
        <begin position="52"/>
        <end position="65"/>
    </location>
</feature>
<dbReference type="Proteomes" id="UP000030671">
    <property type="component" value="Unassembled WGS sequence"/>
</dbReference>
<dbReference type="KEGG" id="hir:HETIRDRAFT_410279"/>